<name>X1LS20_9ZZZZ</name>
<sequence length="34" mass="3914">MRIKVKTSIEPSYEIPVLGKVLNCFRHKMPVIEG</sequence>
<reference evidence="1" key="1">
    <citation type="journal article" date="2014" name="Front. Microbiol.">
        <title>High frequency of phylogenetically diverse reductive dehalogenase-homologous genes in deep subseafloor sedimentary metagenomes.</title>
        <authorList>
            <person name="Kawai M."/>
            <person name="Futagami T."/>
            <person name="Toyoda A."/>
            <person name="Takaki Y."/>
            <person name="Nishi S."/>
            <person name="Hori S."/>
            <person name="Arai W."/>
            <person name="Tsubouchi T."/>
            <person name="Morono Y."/>
            <person name="Uchiyama I."/>
            <person name="Ito T."/>
            <person name="Fujiyama A."/>
            <person name="Inagaki F."/>
            <person name="Takami H."/>
        </authorList>
    </citation>
    <scope>NUCLEOTIDE SEQUENCE</scope>
    <source>
        <strain evidence="1">Expedition CK06-06</strain>
    </source>
</reference>
<proteinExistence type="predicted"/>
<dbReference type="EMBL" id="BARV01021311">
    <property type="protein sequence ID" value="GAI22167.1"/>
    <property type="molecule type" value="Genomic_DNA"/>
</dbReference>
<evidence type="ECO:0000313" key="1">
    <source>
        <dbReference type="EMBL" id="GAI22167.1"/>
    </source>
</evidence>
<feature type="non-terminal residue" evidence="1">
    <location>
        <position position="34"/>
    </location>
</feature>
<gene>
    <name evidence="1" type="ORF">S06H3_35333</name>
</gene>
<organism evidence="1">
    <name type="scientific">marine sediment metagenome</name>
    <dbReference type="NCBI Taxonomy" id="412755"/>
    <lineage>
        <taxon>unclassified sequences</taxon>
        <taxon>metagenomes</taxon>
        <taxon>ecological metagenomes</taxon>
    </lineage>
</organism>
<protein>
    <submittedName>
        <fullName evidence="1">Uncharacterized protein</fullName>
    </submittedName>
</protein>
<dbReference type="AlphaFoldDB" id="X1LS20"/>
<comment type="caution">
    <text evidence="1">The sequence shown here is derived from an EMBL/GenBank/DDBJ whole genome shotgun (WGS) entry which is preliminary data.</text>
</comment>
<accession>X1LS20</accession>